<dbReference type="PANTHER" id="PTHR18934">
    <property type="entry name" value="ATP-DEPENDENT RNA HELICASE"/>
    <property type="match status" value="1"/>
</dbReference>
<dbReference type="PANTHER" id="PTHR18934:SF99">
    <property type="entry name" value="ATP-DEPENDENT RNA HELICASE DHX37-RELATED"/>
    <property type="match status" value="1"/>
</dbReference>
<evidence type="ECO:0000256" key="2">
    <source>
        <dbReference type="ARBA" id="ARBA00022801"/>
    </source>
</evidence>
<dbReference type="Gene3D" id="3.40.50.300">
    <property type="entry name" value="P-loop containing nucleotide triphosphate hydrolases"/>
    <property type="match status" value="1"/>
</dbReference>
<dbReference type="EMBL" id="GDID01003112">
    <property type="protein sequence ID" value="JAP93494.1"/>
    <property type="molecule type" value="Transcribed_RNA"/>
</dbReference>
<evidence type="ECO:0000313" key="6">
    <source>
        <dbReference type="EMBL" id="JAP93494.1"/>
    </source>
</evidence>
<feature type="non-terminal residue" evidence="6">
    <location>
        <position position="1"/>
    </location>
</feature>
<evidence type="ECO:0000256" key="4">
    <source>
        <dbReference type="ARBA" id="ARBA00022840"/>
    </source>
</evidence>
<sequence>IDQFSKQIEVIQKADKHKKYFIPIVLNSQSTLDEQQMIQKQLSQQFVKVIIATNIAESSITLPNLSVVINSGFFKDMEYDKTSEMSTLIAKRISLDQQIQRKGRVGRTKPGIFYNIVCDELTEIKPAIQKVDLGHKILRLLNIGYDIQDYQNFLPTKTN</sequence>
<dbReference type="GO" id="GO:0016787">
    <property type="term" value="F:hydrolase activity"/>
    <property type="evidence" value="ECO:0007669"/>
    <property type="project" value="UniProtKB-KW"/>
</dbReference>
<name>A0A146KC52_9EUKA</name>
<dbReference type="Pfam" id="PF00271">
    <property type="entry name" value="Helicase_C"/>
    <property type="match status" value="1"/>
</dbReference>
<dbReference type="GO" id="GO:0004386">
    <property type="term" value="F:helicase activity"/>
    <property type="evidence" value="ECO:0007669"/>
    <property type="project" value="UniProtKB-KW"/>
</dbReference>
<dbReference type="InterPro" id="IPR001650">
    <property type="entry name" value="Helicase_C-like"/>
</dbReference>
<gene>
    <name evidence="6" type="ORF">TPC1_14214</name>
</gene>
<feature type="domain" description="Helicase C-terminal" evidence="5">
    <location>
        <begin position="1"/>
        <end position="151"/>
    </location>
</feature>
<dbReference type="InterPro" id="IPR027417">
    <property type="entry name" value="P-loop_NTPase"/>
</dbReference>
<feature type="non-terminal residue" evidence="6">
    <location>
        <position position="159"/>
    </location>
</feature>
<organism evidence="6">
    <name type="scientific">Trepomonas sp. PC1</name>
    <dbReference type="NCBI Taxonomy" id="1076344"/>
    <lineage>
        <taxon>Eukaryota</taxon>
        <taxon>Metamonada</taxon>
        <taxon>Diplomonadida</taxon>
        <taxon>Hexamitidae</taxon>
        <taxon>Hexamitinae</taxon>
        <taxon>Trepomonas</taxon>
    </lineage>
</organism>
<dbReference type="PROSITE" id="PS51194">
    <property type="entry name" value="HELICASE_CTER"/>
    <property type="match status" value="1"/>
</dbReference>
<dbReference type="AlphaFoldDB" id="A0A146KC52"/>
<dbReference type="GO" id="GO:0005524">
    <property type="term" value="F:ATP binding"/>
    <property type="evidence" value="ECO:0007669"/>
    <property type="project" value="UniProtKB-KW"/>
</dbReference>
<dbReference type="GO" id="GO:0003723">
    <property type="term" value="F:RNA binding"/>
    <property type="evidence" value="ECO:0007669"/>
    <property type="project" value="TreeGrafter"/>
</dbReference>
<keyword evidence="4" id="KW-0067">ATP-binding</keyword>
<keyword evidence="2" id="KW-0378">Hydrolase</keyword>
<dbReference type="SMART" id="SM00490">
    <property type="entry name" value="HELICc"/>
    <property type="match status" value="1"/>
</dbReference>
<proteinExistence type="predicted"/>
<dbReference type="SUPFAM" id="SSF52540">
    <property type="entry name" value="P-loop containing nucleoside triphosphate hydrolases"/>
    <property type="match status" value="1"/>
</dbReference>
<keyword evidence="1" id="KW-0547">Nucleotide-binding</keyword>
<evidence type="ECO:0000259" key="5">
    <source>
        <dbReference type="PROSITE" id="PS51194"/>
    </source>
</evidence>
<evidence type="ECO:0000256" key="1">
    <source>
        <dbReference type="ARBA" id="ARBA00022741"/>
    </source>
</evidence>
<evidence type="ECO:0000256" key="3">
    <source>
        <dbReference type="ARBA" id="ARBA00022806"/>
    </source>
</evidence>
<keyword evidence="3 6" id="KW-0347">Helicase</keyword>
<protein>
    <submittedName>
        <fullName evidence="6">Putative pre-mRNA-splicing factor ATP-dependent RNA helicase mog-5</fullName>
    </submittedName>
</protein>
<accession>A0A146KC52</accession>
<reference evidence="6" key="1">
    <citation type="submission" date="2015-07" db="EMBL/GenBank/DDBJ databases">
        <title>Adaptation to a free-living lifestyle via gene acquisitions in the diplomonad Trepomonas sp. PC1.</title>
        <authorList>
            <person name="Xu F."/>
            <person name="Jerlstrom-Hultqvist J."/>
            <person name="Kolisko M."/>
            <person name="Simpson A.G.B."/>
            <person name="Roger A.J."/>
            <person name="Svard S.G."/>
            <person name="Andersson J.O."/>
        </authorList>
    </citation>
    <scope>NUCLEOTIDE SEQUENCE</scope>
    <source>
        <strain evidence="6">PC1</strain>
    </source>
</reference>